<feature type="domain" description="Peptidase S9 prolyl oligopeptidase catalytic" evidence="1">
    <location>
        <begin position="439"/>
        <end position="645"/>
    </location>
</feature>
<dbReference type="EMBL" id="MCGT01000003">
    <property type="protein sequence ID" value="ORX61805.1"/>
    <property type="molecule type" value="Genomic_DNA"/>
</dbReference>
<dbReference type="GO" id="GO:0008236">
    <property type="term" value="F:serine-type peptidase activity"/>
    <property type="evidence" value="ECO:0007669"/>
    <property type="project" value="InterPro"/>
</dbReference>
<proteinExistence type="predicted"/>
<organism evidence="2 3">
    <name type="scientific">Hesseltinella vesiculosa</name>
    <dbReference type="NCBI Taxonomy" id="101127"/>
    <lineage>
        <taxon>Eukaryota</taxon>
        <taxon>Fungi</taxon>
        <taxon>Fungi incertae sedis</taxon>
        <taxon>Mucoromycota</taxon>
        <taxon>Mucoromycotina</taxon>
        <taxon>Mucoromycetes</taxon>
        <taxon>Mucorales</taxon>
        <taxon>Cunninghamellaceae</taxon>
        <taxon>Hesseltinella</taxon>
    </lineage>
</organism>
<comment type="caution">
    <text evidence="2">The sequence shown here is derived from an EMBL/GenBank/DDBJ whole genome shotgun (WGS) entry which is preliminary data.</text>
</comment>
<accession>A0A1X2GUW0</accession>
<dbReference type="OrthoDB" id="416344at2759"/>
<evidence type="ECO:0000313" key="2">
    <source>
        <dbReference type="EMBL" id="ORX61805.1"/>
    </source>
</evidence>
<reference evidence="2 3" key="1">
    <citation type="submission" date="2016-07" db="EMBL/GenBank/DDBJ databases">
        <title>Pervasive Adenine N6-methylation of Active Genes in Fungi.</title>
        <authorList>
            <consortium name="DOE Joint Genome Institute"/>
            <person name="Mondo S.J."/>
            <person name="Dannebaum R.O."/>
            <person name="Kuo R.C."/>
            <person name="Labutti K."/>
            <person name="Haridas S."/>
            <person name="Kuo A."/>
            <person name="Salamov A."/>
            <person name="Ahrendt S.R."/>
            <person name="Lipzen A."/>
            <person name="Sullivan W."/>
            <person name="Andreopoulos W.B."/>
            <person name="Clum A."/>
            <person name="Lindquist E."/>
            <person name="Daum C."/>
            <person name="Ramamoorthy G.K."/>
            <person name="Gryganskyi A."/>
            <person name="Culley D."/>
            <person name="Magnuson J.K."/>
            <person name="James T.Y."/>
            <person name="O'Malley M.A."/>
            <person name="Stajich J.E."/>
            <person name="Spatafora J.W."/>
            <person name="Visel A."/>
            <person name="Grigoriev I.V."/>
        </authorList>
    </citation>
    <scope>NUCLEOTIDE SEQUENCE [LARGE SCALE GENOMIC DNA]</scope>
    <source>
        <strain evidence="2 3">NRRL 3301</strain>
    </source>
</reference>
<dbReference type="InterPro" id="IPR001375">
    <property type="entry name" value="Peptidase_S9_cat"/>
</dbReference>
<dbReference type="InterPro" id="IPR029058">
    <property type="entry name" value="AB_hydrolase_fold"/>
</dbReference>
<protein>
    <submittedName>
        <fullName evidence="2">Alpha/beta-hydrolase</fullName>
    </submittedName>
</protein>
<evidence type="ECO:0000259" key="1">
    <source>
        <dbReference type="Pfam" id="PF00326"/>
    </source>
</evidence>
<dbReference type="Gene3D" id="3.40.50.1820">
    <property type="entry name" value="alpha/beta hydrolase"/>
    <property type="match status" value="1"/>
</dbReference>
<dbReference type="Pfam" id="PF00326">
    <property type="entry name" value="Peptidase_S9"/>
    <property type="match status" value="1"/>
</dbReference>
<gene>
    <name evidence="2" type="ORF">DM01DRAFT_1404534</name>
</gene>
<dbReference type="SUPFAM" id="SSF53474">
    <property type="entry name" value="alpha/beta-Hydrolases"/>
    <property type="match status" value="1"/>
</dbReference>
<name>A0A1X2GUW0_9FUNG</name>
<dbReference type="PANTHER" id="PTHR43056">
    <property type="entry name" value="PEPTIDASE S9 PROLYL OLIGOPEPTIDASE"/>
    <property type="match status" value="1"/>
</dbReference>
<dbReference type="Proteomes" id="UP000242146">
    <property type="component" value="Unassembled WGS sequence"/>
</dbReference>
<dbReference type="STRING" id="101127.A0A1X2GUW0"/>
<dbReference type="InterPro" id="IPR050585">
    <property type="entry name" value="Xaa-Pro_dipeptidyl-ppase/CocE"/>
</dbReference>
<dbReference type="GO" id="GO:0006508">
    <property type="term" value="P:proteolysis"/>
    <property type="evidence" value="ECO:0007669"/>
    <property type="project" value="InterPro"/>
</dbReference>
<evidence type="ECO:0000313" key="3">
    <source>
        <dbReference type="Proteomes" id="UP000242146"/>
    </source>
</evidence>
<sequence>MIKPFGSWISPLTANDLSVAGPIRDISTDALTQSVYWNTDVVEEQSRGQLYQRSFSSAENSIKPLLPLGYDCRSHVHEYGSGSFSVRSGLLVFINDIDKAVYTLDVRKDDQEPVRLTSPNTFLRYADFCIDPSHQFVLAVQEEHFENEEPKDVVNRLVAIQLSSGNVKVVAEGADFYTSPRLDSSGHFAFVSWMHPNMPWDFTQLSYGTYYYSETDSFVADQIEIINPGVDESIVQPEFGIDDTLYVASDRSGYWNLYRFDKPSLSFVLLLDAALEQEFAGPAWGLNMSWYKPFESDATKLACLNRGMLSVIDTTTNTLTNVESHYTLFSVVHTVAHPASGHELVVANACSPTHSADLITYDIQEQAVHQVTQPSKDRVLDPSHVSVGKEIVFPTTNNLTAYCYFYAPKNADSQGPTGQLPPLRVISHGGPTASVTNAYSPSIQYWTTRGFAVADVNYGGSDGYGRAYRNRLQKNWGVVDVDDCCNAALYLADQGLVDKEKLVIEGESAGGFTTLAALVSRNIFKAGICLYGVSDLSLMVHETHKFESMYCDRLIGDYLMERDVYEQRSPINNIDKVKCPVILFQGEDDKIVTPSQAEVVVNTMRNNGLPVAYVLYPGEGHGFRHAENITRTFELQQWFLGQIFGFQVEGVKGIPIENFETDQ</sequence>
<dbReference type="SUPFAM" id="SSF69322">
    <property type="entry name" value="Tricorn protease domain 2"/>
    <property type="match status" value="1"/>
</dbReference>
<keyword evidence="3" id="KW-1185">Reference proteome</keyword>
<keyword evidence="2" id="KW-0378">Hydrolase</keyword>
<dbReference type="PANTHER" id="PTHR43056:SF5">
    <property type="entry name" value="PEPTIDASE S9 PROLYL OLIGOPEPTIDASE CATALYTIC DOMAIN-CONTAINING PROTEIN"/>
    <property type="match status" value="1"/>
</dbReference>
<dbReference type="AlphaFoldDB" id="A0A1X2GUW0"/>